<evidence type="ECO:0000313" key="2">
    <source>
        <dbReference type="EMBL" id="NYH51322.1"/>
    </source>
</evidence>
<dbReference type="Proteomes" id="UP000584931">
    <property type="component" value="Unassembled WGS sequence"/>
</dbReference>
<dbReference type="EMBL" id="JACCHL010000001">
    <property type="protein sequence ID" value="NYH51322.1"/>
    <property type="molecule type" value="Genomic_DNA"/>
</dbReference>
<organism evidence="2 3">
    <name type="scientific">Nocardiopsis sinuspersici</name>
    <dbReference type="NCBI Taxonomy" id="501010"/>
    <lineage>
        <taxon>Bacteria</taxon>
        <taxon>Bacillati</taxon>
        <taxon>Actinomycetota</taxon>
        <taxon>Actinomycetes</taxon>
        <taxon>Streptosporangiales</taxon>
        <taxon>Nocardiopsidaceae</taxon>
        <taxon>Nocardiopsis</taxon>
    </lineage>
</organism>
<comment type="caution">
    <text evidence="2">The sequence shown here is derived from an EMBL/GenBank/DDBJ whole genome shotgun (WGS) entry which is preliminary data.</text>
</comment>
<proteinExistence type="predicted"/>
<evidence type="ECO:0000256" key="1">
    <source>
        <dbReference type="SAM" id="MobiDB-lite"/>
    </source>
</evidence>
<gene>
    <name evidence="2" type="ORF">HNR06_000911</name>
</gene>
<dbReference type="AlphaFoldDB" id="A0A7Y9X8T1"/>
<name>A0A7Y9X8T1_9ACTN</name>
<sequence length="56" mass="6103">MMCPHCEEDVQEAEPRGWIVPIGATPTYSHQDGTELCPEMTSEGYRPAQPVPATSA</sequence>
<protein>
    <submittedName>
        <fullName evidence="2">Uncharacterized protein</fullName>
    </submittedName>
</protein>
<feature type="region of interest" description="Disordered" evidence="1">
    <location>
        <begin position="1"/>
        <end position="56"/>
    </location>
</feature>
<evidence type="ECO:0000313" key="3">
    <source>
        <dbReference type="Proteomes" id="UP000584931"/>
    </source>
</evidence>
<reference evidence="2 3" key="1">
    <citation type="submission" date="2020-07" db="EMBL/GenBank/DDBJ databases">
        <title>Sequencing the genomes of 1000 actinobacteria strains.</title>
        <authorList>
            <person name="Klenk H.-P."/>
        </authorList>
    </citation>
    <scope>NUCLEOTIDE SEQUENCE [LARGE SCALE GENOMIC DNA]</scope>
    <source>
        <strain evidence="2 3">DSM 45278</strain>
    </source>
</reference>
<accession>A0A7Y9X8T1</accession>